<gene>
    <name evidence="2" type="ORF">DKZ56_08445</name>
</gene>
<dbReference type="SUPFAM" id="SSF48452">
    <property type="entry name" value="TPR-like"/>
    <property type="match status" value="1"/>
</dbReference>
<evidence type="ECO:0000313" key="2">
    <source>
        <dbReference type="EMBL" id="QBK25884.1"/>
    </source>
</evidence>
<evidence type="ECO:0000259" key="1">
    <source>
        <dbReference type="Pfam" id="PF13482"/>
    </source>
</evidence>
<dbReference type="KEGG" id="uth:DKZ56_08445"/>
<accession>A0A4P6US62</accession>
<dbReference type="SUPFAM" id="SSF53098">
    <property type="entry name" value="Ribonuclease H-like"/>
    <property type="match status" value="1"/>
</dbReference>
<evidence type="ECO:0000313" key="3">
    <source>
        <dbReference type="Proteomes" id="UP000291151"/>
    </source>
</evidence>
<proteinExistence type="predicted"/>
<dbReference type="RefSeq" id="WP_208649580.1">
    <property type="nucleotide sequence ID" value="NZ_CP036528.1"/>
</dbReference>
<reference evidence="2 3" key="1">
    <citation type="submission" date="2019-02" db="EMBL/GenBank/DDBJ databases">
        <title>Ureibacillus thermophilus.</title>
        <authorList>
            <person name="Sunny J.S."/>
            <person name="Natarajan A."/>
            <person name="Saleena L.M."/>
        </authorList>
    </citation>
    <scope>NUCLEOTIDE SEQUENCE [LARGE SCALE GENOMIC DNA]</scope>
    <source>
        <strain evidence="2 3">LM102</strain>
    </source>
</reference>
<dbReference type="EMBL" id="CP036528">
    <property type="protein sequence ID" value="QBK25884.1"/>
    <property type="molecule type" value="Genomic_DNA"/>
</dbReference>
<dbReference type="PANTHER" id="PTHR38462">
    <property type="entry name" value="EXONUCLEASE-LIKE PROTEIN"/>
    <property type="match status" value="1"/>
</dbReference>
<dbReference type="GO" id="GO:0004527">
    <property type="term" value="F:exonuclease activity"/>
    <property type="evidence" value="ECO:0007669"/>
    <property type="project" value="UniProtKB-KW"/>
</dbReference>
<dbReference type="InterPro" id="IPR038720">
    <property type="entry name" value="YprB_RNase_H-like_dom"/>
</dbReference>
<keyword evidence="2" id="KW-0269">Exonuclease</keyword>
<protein>
    <submittedName>
        <fullName evidence="2">Exonuclease</fullName>
    </submittedName>
</protein>
<organism evidence="2 3">
    <name type="scientific">Ureibacillus thermophilus</name>
    <dbReference type="NCBI Taxonomy" id="367743"/>
    <lineage>
        <taxon>Bacteria</taxon>
        <taxon>Bacillati</taxon>
        <taxon>Bacillota</taxon>
        <taxon>Bacilli</taxon>
        <taxon>Bacillales</taxon>
        <taxon>Caryophanaceae</taxon>
        <taxon>Ureibacillus</taxon>
    </lineage>
</organism>
<dbReference type="PANTHER" id="PTHR38462:SF1">
    <property type="entry name" value="YPRB RIBONUCLEASE H-LIKE DOMAIN-CONTAINING PROTEIN"/>
    <property type="match status" value="1"/>
</dbReference>
<name>A0A4P6US62_9BACL</name>
<sequence length="417" mass="49396">MSYENKIMQLKKMLGKKKTEECPKPSYPKPEKPAHIDEWEKAGLSIVENDFGVLVKRQVRYPISYKHGRYKLEQFFHVVEKWEKANLEHPYAIHYGEKVLFFDTETTGLKGVGTHIFLLGLLEVDEEEFVLNQYVLADPANEAAFLFESKLWKQGYTIVTYNGKSFDWPMLQMRWTFHKNYLPKLQIPRQIDLFHSSKRIWKNHLEKVKLMKVEEEKLGFKRENDIPGFLAPIIYADAVKSGDATGLMKVLQHNEWDILSLIVLYIHSTKLLLDQQLQDEAITYTNIGKWYKDLKELKQSEQVLLTVTEHFDEKETGLAYYYLAFQQKRNKQFKESIVSFQKAIHTIDGRKKLEAYEQLAMLYEHQMKDVSKAMQYTIKGIEMLQESDFLSEKQKKSRLEKWDKRLQRLKTKRGKYS</sequence>
<dbReference type="Pfam" id="PF13482">
    <property type="entry name" value="RNase_H_2"/>
    <property type="match status" value="1"/>
</dbReference>
<feature type="domain" description="YprB ribonuclease H-like" evidence="1">
    <location>
        <begin position="100"/>
        <end position="267"/>
    </location>
</feature>
<dbReference type="Gene3D" id="1.25.40.10">
    <property type="entry name" value="Tetratricopeptide repeat domain"/>
    <property type="match status" value="1"/>
</dbReference>
<dbReference type="InterPro" id="IPR011990">
    <property type="entry name" value="TPR-like_helical_dom_sf"/>
</dbReference>
<dbReference type="AlphaFoldDB" id="A0A4P6US62"/>
<dbReference type="Proteomes" id="UP000291151">
    <property type="component" value="Chromosome"/>
</dbReference>
<keyword evidence="3" id="KW-1185">Reference proteome</keyword>
<keyword evidence="2" id="KW-0540">Nuclease</keyword>
<keyword evidence="2" id="KW-0378">Hydrolase</keyword>
<dbReference type="InterPro" id="IPR012337">
    <property type="entry name" value="RNaseH-like_sf"/>
</dbReference>